<comment type="caution">
    <text evidence="1">The sequence shown here is derived from an EMBL/GenBank/DDBJ whole genome shotgun (WGS) entry which is preliminary data.</text>
</comment>
<dbReference type="EMBL" id="JAWWNJ010000002">
    <property type="protein sequence ID" value="KAK7062361.1"/>
    <property type="molecule type" value="Genomic_DNA"/>
</dbReference>
<evidence type="ECO:0000313" key="1">
    <source>
        <dbReference type="EMBL" id="KAK7062361.1"/>
    </source>
</evidence>
<reference evidence="1 2" key="1">
    <citation type="journal article" date="2024" name="J Genomics">
        <title>Draft genome sequencing and assembly of Favolaschia claudopus CIRM-BRFM 2984 isolated from oak limbs.</title>
        <authorList>
            <person name="Navarro D."/>
            <person name="Drula E."/>
            <person name="Chaduli D."/>
            <person name="Cazenave R."/>
            <person name="Ahrendt S."/>
            <person name="Wang J."/>
            <person name="Lipzen A."/>
            <person name="Daum C."/>
            <person name="Barry K."/>
            <person name="Grigoriev I.V."/>
            <person name="Favel A."/>
            <person name="Rosso M.N."/>
            <person name="Martin F."/>
        </authorList>
    </citation>
    <scope>NUCLEOTIDE SEQUENCE [LARGE SCALE GENOMIC DNA]</scope>
    <source>
        <strain evidence="1 2">CIRM-BRFM 2984</strain>
    </source>
</reference>
<dbReference type="AlphaFoldDB" id="A0AAW0EE26"/>
<evidence type="ECO:0000313" key="2">
    <source>
        <dbReference type="Proteomes" id="UP001362999"/>
    </source>
</evidence>
<sequence>MSLNTDTVRAIGIFKTRQEYTTAEIDKNLPAVIEHIKKIPVVQSNLTKYEVSYKAEKLPKTLASELGLKETEFTTVVIVEGKSHEKIREALTHPDYLAVIKGSLDQVTTIEDFHFFSAEFATII</sequence>
<proteinExistence type="predicted"/>
<keyword evidence="2" id="KW-1185">Reference proteome</keyword>
<protein>
    <submittedName>
        <fullName evidence="1">Uncharacterized protein</fullName>
    </submittedName>
</protein>
<organism evidence="1 2">
    <name type="scientific">Favolaschia claudopus</name>
    <dbReference type="NCBI Taxonomy" id="2862362"/>
    <lineage>
        <taxon>Eukaryota</taxon>
        <taxon>Fungi</taxon>
        <taxon>Dikarya</taxon>
        <taxon>Basidiomycota</taxon>
        <taxon>Agaricomycotina</taxon>
        <taxon>Agaricomycetes</taxon>
        <taxon>Agaricomycetidae</taxon>
        <taxon>Agaricales</taxon>
        <taxon>Marasmiineae</taxon>
        <taxon>Mycenaceae</taxon>
        <taxon>Favolaschia</taxon>
    </lineage>
</organism>
<dbReference type="Proteomes" id="UP001362999">
    <property type="component" value="Unassembled WGS sequence"/>
</dbReference>
<gene>
    <name evidence="1" type="ORF">R3P38DRAFT_2678892</name>
</gene>
<name>A0AAW0EE26_9AGAR</name>
<accession>A0AAW0EE26</accession>